<organism evidence="1 2">
    <name type="scientific">Rhodopirellula bahusiensis</name>
    <dbReference type="NCBI Taxonomy" id="2014065"/>
    <lineage>
        <taxon>Bacteria</taxon>
        <taxon>Pseudomonadati</taxon>
        <taxon>Planctomycetota</taxon>
        <taxon>Planctomycetia</taxon>
        <taxon>Pirellulales</taxon>
        <taxon>Pirellulaceae</taxon>
        <taxon>Rhodopirellula</taxon>
    </lineage>
</organism>
<dbReference type="EMBL" id="NIZW01000011">
    <property type="protein sequence ID" value="PHQ34417.1"/>
    <property type="molecule type" value="Genomic_DNA"/>
</dbReference>
<proteinExistence type="predicted"/>
<name>A0A2G1W5W0_9BACT</name>
<dbReference type="Proteomes" id="UP000225740">
    <property type="component" value="Unassembled WGS sequence"/>
</dbReference>
<evidence type="ECO:0000313" key="1">
    <source>
        <dbReference type="EMBL" id="PHQ34417.1"/>
    </source>
</evidence>
<accession>A0A2G1W5W0</accession>
<keyword evidence="2" id="KW-1185">Reference proteome</keyword>
<protein>
    <submittedName>
        <fullName evidence="1">Uncharacterized protein</fullName>
    </submittedName>
</protein>
<gene>
    <name evidence="1" type="ORF">CEE69_15525</name>
</gene>
<dbReference type="AlphaFoldDB" id="A0A2G1W5W0"/>
<sequence length="156" mass="17832">MKRFSIRTLLLTVTLIGVSLGWLAERLREPNVYYLHVYSNRYHPPHDSRHPERESEESVVNTCLLTIGITSDTPFHAYVPNNYSPTILLDGRFEKRGSLFTGRASVFIEDVGTAFECNDIANLPIDKLVPFWDDNHHIAISTQQDPYALEWDVGSL</sequence>
<evidence type="ECO:0000313" key="2">
    <source>
        <dbReference type="Proteomes" id="UP000225740"/>
    </source>
</evidence>
<reference evidence="1 2" key="1">
    <citation type="submission" date="2017-06" db="EMBL/GenBank/DDBJ databases">
        <title>Description of Rhodopirellula bahusiensis sp. nov.</title>
        <authorList>
            <person name="Kizina J."/>
            <person name="Harder J."/>
        </authorList>
    </citation>
    <scope>NUCLEOTIDE SEQUENCE [LARGE SCALE GENOMIC DNA]</scope>
    <source>
        <strain evidence="1 2">SWK21</strain>
    </source>
</reference>
<comment type="caution">
    <text evidence="1">The sequence shown here is derived from an EMBL/GenBank/DDBJ whole genome shotgun (WGS) entry which is preliminary data.</text>
</comment>